<gene>
    <name evidence="1" type="ORF">NE542_03530</name>
</gene>
<evidence type="ECO:0000313" key="1">
    <source>
        <dbReference type="EMBL" id="MCQ5060908.1"/>
    </source>
</evidence>
<proteinExistence type="predicted"/>
<reference evidence="1" key="1">
    <citation type="submission" date="2022-06" db="EMBL/GenBank/DDBJ databases">
        <title>Isolation of gut microbiota from human fecal samples.</title>
        <authorList>
            <person name="Pamer E.G."/>
            <person name="Barat B."/>
            <person name="Waligurski E."/>
            <person name="Medina S."/>
            <person name="Paddock L."/>
            <person name="Mostad J."/>
        </authorList>
    </citation>
    <scope>NUCLEOTIDE SEQUENCE</scope>
    <source>
        <strain evidence="1">DFI.6.24</strain>
    </source>
</reference>
<dbReference type="SUPFAM" id="SSF56731">
    <property type="entry name" value="DNA primase core"/>
    <property type="match status" value="1"/>
</dbReference>
<dbReference type="Proteomes" id="UP001204814">
    <property type="component" value="Unassembled WGS sequence"/>
</dbReference>
<organism evidence="1 2">
    <name type="scientific">Faecalibacillus intestinalis</name>
    <dbReference type="NCBI Taxonomy" id="1982626"/>
    <lineage>
        <taxon>Bacteria</taxon>
        <taxon>Bacillati</taxon>
        <taxon>Bacillota</taxon>
        <taxon>Erysipelotrichia</taxon>
        <taxon>Erysipelotrichales</taxon>
        <taxon>Coprobacillaceae</taxon>
        <taxon>Faecalibacillus</taxon>
    </lineage>
</organism>
<sequence length="311" mass="37242">MKKDKELIEKLKKIDLLFLASHLGFTPVSKSSKYYTLEEHDSFMIKLHDNTFQWYSRGNYGNAISMCMYLGGEVDKRFQSYSYSVNYLEKLYLQMKDNIIVDNIKPHENVKKDPETLILPFPANNNKKVYSYLRNRCISEEIIDYFVYNRWVYQNRYTDNLVFVSYKDDKPVFVCEKGIIQEQRFMKEYSANDYNHCFYIDHGSDCLIVTEAIVDMMSIMELTEDFKRYNYLSINSVTKYQAIFEHLKNDTKIKSVLMRVDHDKAGIRLNEKVCLKLKKQFPHVRINVEYPPKEKDWNDYLVYEVNKKRKS</sequence>
<dbReference type="AlphaFoldDB" id="A0AAP2UDW0"/>
<accession>A0AAP2UDW0</accession>
<evidence type="ECO:0000313" key="2">
    <source>
        <dbReference type="Proteomes" id="UP001204814"/>
    </source>
</evidence>
<dbReference type="Gene3D" id="3.40.1360.10">
    <property type="match status" value="1"/>
</dbReference>
<comment type="caution">
    <text evidence="1">The sequence shown here is derived from an EMBL/GenBank/DDBJ whole genome shotgun (WGS) entry which is preliminary data.</text>
</comment>
<name>A0AAP2UDW0_9FIRM</name>
<dbReference type="RefSeq" id="WP_227351997.1">
    <property type="nucleotide sequence ID" value="NZ_JAJDKX010000007.1"/>
</dbReference>
<protein>
    <submittedName>
        <fullName evidence="1">Toprim domain-containing protein</fullName>
    </submittedName>
</protein>
<dbReference type="Pfam" id="PF13155">
    <property type="entry name" value="Toprim_2"/>
    <property type="match status" value="1"/>
</dbReference>
<dbReference type="SUPFAM" id="SSF57783">
    <property type="entry name" value="Zinc beta-ribbon"/>
    <property type="match status" value="1"/>
</dbReference>
<dbReference type="EMBL" id="JANGBO010000001">
    <property type="protein sequence ID" value="MCQ5060908.1"/>
    <property type="molecule type" value="Genomic_DNA"/>
</dbReference>